<dbReference type="EMBL" id="SDMP01000003">
    <property type="protein sequence ID" value="RYR64021.1"/>
    <property type="molecule type" value="Genomic_DNA"/>
</dbReference>
<keyword evidence="2" id="KW-1185">Reference proteome</keyword>
<name>A0A445DLB6_ARAHY</name>
<gene>
    <name evidence="1" type="ORF">Ahy_A03g010179</name>
</gene>
<evidence type="ECO:0000313" key="2">
    <source>
        <dbReference type="Proteomes" id="UP000289738"/>
    </source>
</evidence>
<reference evidence="1 2" key="1">
    <citation type="submission" date="2019-01" db="EMBL/GenBank/DDBJ databases">
        <title>Sequencing of cultivated peanut Arachis hypogaea provides insights into genome evolution and oil improvement.</title>
        <authorList>
            <person name="Chen X."/>
        </authorList>
    </citation>
    <scope>NUCLEOTIDE SEQUENCE [LARGE SCALE GENOMIC DNA]</scope>
    <source>
        <strain evidence="2">cv. Fuhuasheng</strain>
        <tissue evidence="1">Leaves</tissue>
    </source>
</reference>
<protein>
    <submittedName>
        <fullName evidence="1">Uncharacterized protein</fullName>
    </submittedName>
</protein>
<dbReference type="AlphaFoldDB" id="A0A445DLB6"/>
<accession>A0A445DLB6</accession>
<organism evidence="1 2">
    <name type="scientific">Arachis hypogaea</name>
    <name type="common">Peanut</name>
    <dbReference type="NCBI Taxonomy" id="3818"/>
    <lineage>
        <taxon>Eukaryota</taxon>
        <taxon>Viridiplantae</taxon>
        <taxon>Streptophyta</taxon>
        <taxon>Embryophyta</taxon>
        <taxon>Tracheophyta</taxon>
        <taxon>Spermatophyta</taxon>
        <taxon>Magnoliopsida</taxon>
        <taxon>eudicotyledons</taxon>
        <taxon>Gunneridae</taxon>
        <taxon>Pentapetalae</taxon>
        <taxon>rosids</taxon>
        <taxon>fabids</taxon>
        <taxon>Fabales</taxon>
        <taxon>Fabaceae</taxon>
        <taxon>Papilionoideae</taxon>
        <taxon>50 kb inversion clade</taxon>
        <taxon>dalbergioids sensu lato</taxon>
        <taxon>Dalbergieae</taxon>
        <taxon>Pterocarpus clade</taxon>
        <taxon>Arachis</taxon>
    </lineage>
</organism>
<sequence>MSSCLICGQELPFRNVASFVVMSSSQLERRSEGIREALSEFRNIVIDDDHDDLTLSHSGSKHTATKTKMDILLCWVLTLQHADGRTNLGGQSSAESI</sequence>
<dbReference type="Proteomes" id="UP000289738">
    <property type="component" value="Chromosome A03"/>
</dbReference>
<comment type="caution">
    <text evidence="1">The sequence shown here is derived from an EMBL/GenBank/DDBJ whole genome shotgun (WGS) entry which is preliminary data.</text>
</comment>
<evidence type="ECO:0000313" key="1">
    <source>
        <dbReference type="EMBL" id="RYR64021.1"/>
    </source>
</evidence>
<proteinExistence type="predicted"/>